<evidence type="ECO:0000313" key="1">
    <source>
        <dbReference type="EMBL" id="CAF2108390.1"/>
    </source>
</evidence>
<reference evidence="1" key="1">
    <citation type="submission" date="2021-02" db="EMBL/GenBank/DDBJ databases">
        <authorList>
            <person name="Nowell W R."/>
        </authorList>
    </citation>
    <scope>NUCLEOTIDE SEQUENCE</scope>
</reference>
<accession>A0A816UI61</accession>
<organism evidence="1 3">
    <name type="scientific">Rotaria magnacalcarata</name>
    <dbReference type="NCBI Taxonomy" id="392030"/>
    <lineage>
        <taxon>Eukaryota</taxon>
        <taxon>Metazoa</taxon>
        <taxon>Spiralia</taxon>
        <taxon>Gnathifera</taxon>
        <taxon>Rotifera</taxon>
        <taxon>Eurotatoria</taxon>
        <taxon>Bdelloidea</taxon>
        <taxon>Philodinida</taxon>
        <taxon>Philodinidae</taxon>
        <taxon>Rotaria</taxon>
    </lineage>
</organism>
<evidence type="ECO:0000313" key="3">
    <source>
        <dbReference type="Proteomes" id="UP000663887"/>
    </source>
</evidence>
<proteinExistence type="predicted"/>
<protein>
    <submittedName>
        <fullName evidence="1">Uncharacterized protein</fullName>
    </submittedName>
</protein>
<dbReference type="Proteomes" id="UP000663842">
    <property type="component" value="Unassembled WGS sequence"/>
</dbReference>
<sequence>MTTWFFFSENQQEKINKTFISGLKIVYGLHGWDDITTLILSQEKTLREYIYAFWLRFSIHLEKSQEATSYQHTWTAFQTITTIDKTFYKKLGFRKNNEFLNRLTERAKHGRYDWLQFQQSQTAT</sequence>
<dbReference type="EMBL" id="CAJNRG010008924">
    <property type="protein sequence ID" value="CAF2108390.1"/>
    <property type="molecule type" value="Genomic_DNA"/>
</dbReference>
<dbReference type="Proteomes" id="UP000663887">
    <property type="component" value="Unassembled WGS sequence"/>
</dbReference>
<dbReference type="EMBL" id="CAJOBF010003683">
    <property type="protein sequence ID" value="CAF4103726.1"/>
    <property type="molecule type" value="Genomic_DNA"/>
</dbReference>
<evidence type="ECO:0000313" key="2">
    <source>
        <dbReference type="EMBL" id="CAF4103726.1"/>
    </source>
</evidence>
<name>A0A816UI61_9BILA</name>
<dbReference type="AlphaFoldDB" id="A0A816UI61"/>
<comment type="caution">
    <text evidence="1">The sequence shown here is derived from an EMBL/GenBank/DDBJ whole genome shotgun (WGS) entry which is preliminary data.</text>
</comment>
<gene>
    <name evidence="2" type="ORF">UXM345_LOCUS22394</name>
    <name evidence="1" type="ORF">XDN619_LOCUS20230</name>
</gene>